<name>A0A067JX30_JATCU</name>
<evidence type="ECO:0000313" key="7">
    <source>
        <dbReference type="EMBL" id="KDP24094.1"/>
    </source>
</evidence>
<evidence type="ECO:0000256" key="1">
    <source>
        <dbReference type="ARBA" id="ARBA00001933"/>
    </source>
</evidence>
<evidence type="ECO:0000256" key="4">
    <source>
        <dbReference type="PIRNR" id="PIRNR000517"/>
    </source>
</evidence>
<dbReference type="PANTHER" id="PTHR45744:SF11">
    <property type="entry name" value="TYROSINE AMINOTRANSFERASE"/>
    <property type="match status" value="1"/>
</dbReference>
<dbReference type="InterPro" id="IPR015422">
    <property type="entry name" value="PyrdxlP-dep_Trfase_small"/>
</dbReference>
<comment type="similarity">
    <text evidence="2 4">Belongs to the class-I pyridoxal-phosphate-dependent aminotransferase family.</text>
</comment>
<dbReference type="GO" id="GO:0006572">
    <property type="term" value="P:L-tyrosine catabolic process"/>
    <property type="evidence" value="ECO:0007669"/>
    <property type="project" value="TreeGrafter"/>
</dbReference>
<keyword evidence="8" id="KW-1185">Reference proteome</keyword>
<keyword evidence="3 4" id="KW-0663">Pyridoxal phosphate</keyword>
<dbReference type="AlphaFoldDB" id="A0A067JX30"/>
<dbReference type="Gene3D" id="3.40.640.10">
    <property type="entry name" value="Type I PLP-dependent aspartate aminotransferase-like (Major domain)"/>
    <property type="match status" value="1"/>
</dbReference>
<sequence>MENGSKKWCFQADKGLIAASSITVRGVLNTIMANLNKEDDRPVIPLGHGDPSSFPCFHTASTAVDAIIEAVNSAKYNCYSPTVGILPARRAIADYLNRDLPYKLSPDDVFVTLGCTQAIEITLSVLGRPGANILLPKPGFPYYKAIAGRNNIEIRHFDLLPDKGWEVDLEAVESLADENTAAMLIINPGNPCGNVYRYEHLKKIAETARELGIMVIADEVYGHLTFGSTPFVPMGVFGSIVPVLSLGSISKRWIVPGWRIGWLVVSDPNDILRKYGVVNSIISYLNISSDPATFIQGAIPEILENTNEDFFLKILNLLREAVDICCDGMQDIPCITCPNRPQGSMFVMAKLNLSLLEGIKDDMDFCLKLAKEESVIVLPGICVGMKNWLRISFAIEPSTLEVGFRRIKDFCERHAKKPLGHACH</sequence>
<feature type="modified residue" description="N6-(pyridoxal phosphate)lysine" evidence="5">
    <location>
        <position position="251"/>
    </location>
</feature>
<dbReference type="GO" id="GO:0004838">
    <property type="term" value="F:L-tyrosine-2-oxoglutarate transaminase activity"/>
    <property type="evidence" value="ECO:0007669"/>
    <property type="project" value="TreeGrafter"/>
</dbReference>
<organism evidence="7 8">
    <name type="scientific">Jatropha curcas</name>
    <name type="common">Barbados nut</name>
    <dbReference type="NCBI Taxonomy" id="180498"/>
    <lineage>
        <taxon>Eukaryota</taxon>
        <taxon>Viridiplantae</taxon>
        <taxon>Streptophyta</taxon>
        <taxon>Embryophyta</taxon>
        <taxon>Tracheophyta</taxon>
        <taxon>Spermatophyta</taxon>
        <taxon>Magnoliopsida</taxon>
        <taxon>eudicotyledons</taxon>
        <taxon>Gunneridae</taxon>
        <taxon>Pentapetalae</taxon>
        <taxon>rosids</taxon>
        <taxon>fabids</taxon>
        <taxon>Malpighiales</taxon>
        <taxon>Euphorbiaceae</taxon>
        <taxon>Crotonoideae</taxon>
        <taxon>Jatropheae</taxon>
        <taxon>Jatropha</taxon>
    </lineage>
</organism>
<protein>
    <recommendedName>
        <fullName evidence="6">Aminotransferase class I/classII large domain-containing protein</fullName>
    </recommendedName>
</protein>
<accession>A0A067JX30</accession>
<dbReference type="PANTHER" id="PTHR45744">
    <property type="entry name" value="TYROSINE AMINOTRANSFERASE"/>
    <property type="match status" value="1"/>
</dbReference>
<dbReference type="Proteomes" id="UP000027138">
    <property type="component" value="Unassembled WGS sequence"/>
</dbReference>
<dbReference type="InterPro" id="IPR015424">
    <property type="entry name" value="PyrdxlP-dep_Trfase"/>
</dbReference>
<dbReference type="NCBIfam" id="TIGR01265">
    <property type="entry name" value="tyr_nico_aTase"/>
    <property type="match status" value="1"/>
</dbReference>
<dbReference type="CDD" id="cd00609">
    <property type="entry name" value="AAT_like"/>
    <property type="match status" value="1"/>
</dbReference>
<dbReference type="STRING" id="180498.A0A067JX30"/>
<dbReference type="Pfam" id="PF00155">
    <property type="entry name" value="Aminotran_1_2"/>
    <property type="match status" value="1"/>
</dbReference>
<proteinExistence type="inferred from homology"/>
<evidence type="ECO:0000256" key="5">
    <source>
        <dbReference type="PIRSR" id="PIRSR000517-1"/>
    </source>
</evidence>
<dbReference type="InterPro" id="IPR015421">
    <property type="entry name" value="PyrdxlP-dep_Trfase_major"/>
</dbReference>
<gene>
    <name evidence="7" type="ORF">JCGZ_25751</name>
</gene>
<dbReference type="SUPFAM" id="SSF53383">
    <property type="entry name" value="PLP-dependent transferases"/>
    <property type="match status" value="1"/>
</dbReference>
<dbReference type="InterPro" id="IPR005958">
    <property type="entry name" value="TyrNic_aminoTrfase"/>
</dbReference>
<dbReference type="FunFam" id="3.40.640.10:FF:000048">
    <property type="entry name" value="tyrosine aminotransferase"/>
    <property type="match status" value="1"/>
</dbReference>
<dbReference type="EMBL" id="KK915137">
    <property type="protein sequence ID" value="KDP24094.1"/>
    <property type="molecule type" value="Genomic_DNA"/>
</dbReference>
<dbReference type="GO" id="GO:0030170">
    <property type="term" value="F:pyridoxal phosphate binding"/>
    <property type="evidence" value="ECO:0007669"/>
    <property type="project" value="InterPro"/>
</dbReference>
<evidence type="ECO:0000256" key="3">
    <source>
        <dbReference type="ARBA" id="ARBA00022898"/>
    </source>
</evidence>
<dbReference type="PIRSF" id="PIRSF000517">
    <property type="entry name" value="Tyr_transaminase"/>
    <property type="match status" value="1"/>
</dbReference>
<dbReference type="OrthoDB" id="7042322at2759"/>
<comment type="cofactor">
    <cofactor evidence="1 4 5">
        <name>pyridoxal 5'-phosphate</name>
        <dbReference type="ChEBI" id="CHEBI:597326"/>
    </cofactor>
</comment>
<evidence type="ECO:0000256" key="2">
    <source>
        <dbReference type="ARBA" id="ARBA00007441"/>
    </source>
</evidence>
<feature type="domain" description="Aminotransferase class I/classII large" evidence="6">
    <location>
        <begin position="42"/>
        <end position="407"/>
    </location>
</feature>
<dbReference type="FunFam" id="3.90.1150.10:FF:000040">
    <property type="entry name" value="Tyrosine aminotransferase"/>
    <property type="match status" value="1"/>
</dbReference>
<evidence type="ECO:0000313" key="8">
    <source>
        <dbReference type="Proteomes" id="UP000027138"/>
    </source>
</evidence>
<evidence type="ECO:0000259" key="6">
    <source>
        <dbReference type="Pfam" id="PF00155"/>
    </source>
</evidence>
<dbReference type="InterPro" id="IPR004839">
    <property type="entry name" value="Aminotransferase_I/II_large"/>
</dbReference>
<reference evidence="7 8" key="1">
    <citation type="journal article" date="2014" name="PLoS ONE">
        <title>Global Analysis of Gene Expression Profiles in Physic Nut (Jatropha curcas L.) Seedlings Exposed to Salt Stress.</title>
        <authorList>
            <person name="Zhang L."/>
            <person name="Zhang C."/>
            <person name="Wu P."/>
            <person name="Chen Y."/>
            <person name="Li M."/>
            <person name="Jiang H."/>
            <person name="Wu G."/>
        </authorList>
    </citation>
    <scope>NUCLEOTIDE SEQUENCE [LARGE SCALE GENOMIC DNA]</scope>
    <source>
        <strain evidence="8">cv. GZQX0401</strain>
        <tissue evidence="7">Young leaves</tissue>
    </source>
</reference>
<dbReference type="Gene3D" id="3.90.1150.10">
    <property type="entry name" value="Aspartate Aminotransferase, domain 1"/>
    <property type="match status" value="1"/>
</dbReference>